<dbReference type="AlphaFoldDB" id="A0A413IB55"/>
<evidence type="ECO:0000313" key="2">
    <source>
        <dbReference type="EMBL" id="RGY06011.1"/>
    </source>
</evidence>
<gene>
    <name evidence="2" type="ORF">DXA53_10600</name>
</gene>
<accession>A0A413IB55</accession>
<feature type="region of interest" description="Disordered" evidence="1">
    <location>
        <begin position="141"/>
        <end position="163"/>
    </location>
</feature>
<dbReference type="Proteomes" id="UP000284434">
    <property type="component" value="Unassembled WGS sequence"/>
</dbReference>
<proteinExistence type="predicted"/>
<dbReference type="Pfam" id="PF19775">
    <property type="entry name" value="DUF6261"/>
    <property type="match status" value="1"/>
</dbReference>
<sequence length="163" mass="17928">MNSNICEVLLALVGKYRHNIPAMPYCQETGAIKNLMQDLKLEANAAHIQTLFAGHWMSVLRTASEQFEQMMFTRSDATSEATMDAAKVAHEAAQMTFGKLCEMVNALAIVNGDAAYKYIIDRINQLVAELHNVVACRRSCKKSDETADSDSSTDTPAPSPVEE</sequence>
<reference evidence="2 3" key="1">
    <citation type="submission" date="2018-08" db="EMBL/GenBank/DDBJ databases">
        <title>A genome reference for cultivated species of the human gut microbiota.</title>
        <authorList>
            <person name="Zou Y."/>
            <person name="Xue W."/>
            <person name="Luo G."/>
        </authorList>
    </citation>
    <scope>NUCLEOTIDE SEQUENCE [LARGE SCALE GENOMIC DNA]</scope>
    <source>
        <strain evidence="2 3">OF03-11</strain>
    </source>
</reference>
<evidence type="ECO:0000313" key="3">
    <source>
        <dbReference type="Proteomes" id="UP000284434"/>
    </source>
</evidence>
<protein>
    <submittedName>
        <fullName evidence="2">Uncharacterized protein</fullName>
    </submittedName>
</protein>
<dbReference type="RefSeq" id="WP_041556211.1">
    <property type="nucleotide sequence ID" value="NZ_JADMUD010000007.1"/>
</dbReference>
<dbReference type="GeneID" id="61273376"/>
<organism evidence="2 3">
    <name type="scientific">Odoribacter splanchnicus</name>
    <dbReference type="NCBI Taxonomy" id="28118"/>
    <lineage>
        <taxon>Bacteria</taxon>
        <taxon>Pseudomonadati</taxon>
        <taxon>Bacteroidota</taxon>
        <taxon>Bacteroidia</taxon>
        <taxon>Bacteroidales</taxon>
        <taxon>Odoribacteraceae</taxon>
        <taxon>Odoribacter</taxon>
    </lineage>
</organism>
<comment type="caution">
    <text evidence="2">The sequence shown here is derived from an EMBL/GenBank/DDBJ whole genome shotgun (WGS) entry which is preliminary data.</text>
</comment>
<evidence type="ECO:0000256" key="1">
    <source>
        <dbReference type="SAM" id="MobiDB-lite"/>
    </source>
</evidence>
<dbReference type="InterPro" id="IPR046228">
    <property type="entry name" value="DUF6261"/>
</dbReference>
<name>A0A413IB55_9BACT</name>
<dbReference type="EMBL" id="QSCO01000014">
    <property type="protein sequence ID" value="RGY06011.1"/>
    <property type="molecule type" value="Genomic_DNA"/>
</dbReference>